<dbReference type="Proteomes" id="UP000600365">
    <property type="component" value="Unassembled WGS sequence"/>
</dbReference>
<name>A0A917Y908_9ACTN</name>
<evidence type="ECO:0000313" key="1">
    <source>
        <dbReference type="EMBL" id="GGN76720.1"/>
    </source>
</evidence>
<gene>
    <name evidence="1" type="ORF">GCM10011579_058150</name>
</gene>
<comment type="caution">
    <text evidence="1">The sequence shown here is derived from an EMBL/GenBank/DDBJ whole genome shotgun (WGS) entry which is preliminary data.</text>
</comment>
<sequence length="52" mass="5453">MTDEQQLAVRRWDSATSARVRSVSLDLPSMPGAPGSAERTVTLAQVLGAVLG</sequence>
<dbReference type="EMBL" id="BMMM01000011">
    <property type="protein sequence ID" value="GGN76720.1"/>
    <property type="molecule type" value="Genomic_DNA"/>
</dbReference>
<keyword evidence="2" id="KW-1185">Reference proteome</keyword>
<proteinExistence type="predicted"/>
<organism evidence="1 2">
    <name type="scientific">Streptomyces albiflavescens</name>
    <dbReference type="NCBI Taxonomy" id="1623582"/>
    <lineage>
        <taxon>Bacteria</taxon>
        <taxon>Bacillati</taxon>
        <taxon>Actinomycetota</taxon>
        <taxon>Actinomycetes</taxon>
        <taxon>Kitasatosporales</taxon>
        <taxon>Streptomycetaceae</taxon>
        <taxon>Streptomyces</taxon>
    </lineage>
</organism>
<dbReference type="RefSeq" id="WP_189189043.1">
    <property type="nucleotide sequence ID" value="NZ_BMMM01000011.1"/>
</dbReference>
<reference evidence="1 2" key="1">
    <citation type="journal article" date="2014" name="Int. J. Syst. Evol. Microbiol.">
        <title>Complete genome sequence of Corynebacterium casei LMG S-19264T (=DSM 44701T), isolated from a smear-ripened cheese.</title>
        <authorList>
            <consortium name="US DOE Joint Genome Institute (JGI-PGF)"/>
            <person name="Walter F."/>
            <person name="Albersmeier A."/>
            <person name="Kalinowski J."/>
            <person name="Ruckert C."/>
        </authorList>
    </citation>
    <scope>NUCLEOTIDE SEQUENCE [LARGE SCALE GENOMIC DNA]</scope>
    <source>
        <strain evidence="1 2">CGMCC 4.7111</strain>
    </source>
</reference>
<protein>
    <submittedName>
        <fullName evidence="1">Uncharacterized protein</fullName>
    </submittedName>
</protein>
<accession>A0A917Y908</accession>
<dbReference type="AlphaFoldDB" id="A0A917Y908"/>
<evidence type="ECO:0000313" key="2">
    <source>
        <dbReference type="Proteomes" id="UP000600365"/>
    </source>
</evidence>